<evidence type="ECO:0000256" key="1">
    <source>
        <dbReference type="SAM" id="MobiDB-lite"/>
    </source>
</evidence>
<dbReference type="SUPFAM" id="SSF57903">
    <property type="entry name" value="FYVE/PHD zinc finger"/>
    <property type="match status" value="1"/>
</dbReference>
<keyword evidence="3" id="KW-1185">Reference proteome</keyword>
<feature type="region of interest" description="Disordered" evidence="1">
    <location>
        <begin position="247"/>
        <end position="266"/>
    </location>
</feature>
<dbReference type="InterPro" id="IPR023393">
    <property type="entry name" value="START-like_dom_sf"/>
</dbReference>
<name>A0A976IBX0_BRELC</name>
<dbReference type="RefSeq" id="XP_067815917.1">
    <property type="nucleotide sequence ID" value="XM_067960748.1"/>
</dbReference>
<feature type="region of interest" description="Disordered" evidence="1">
    <location>
        <begin position="398"/>
        <end position="417"/>
    </location>
</feature>
<reference evidence="2 3" key="1">
    <citation type="journal article" date="2021" name="Genome Biol.">
        <title>AFLAP: assembly-free linkage analysis pipeline using k-mers from genome sequencing data.</title>
        <authorList>
            <person name="Fletcher K."/>
            <person name="Zhang L."/>
            <person name="Gil J."/>
            <person name="Han R."/>
            <person name="Cavanaugh K."/>
            <person name="Michelmore R."/>
        </authorList>
    </citation>
    <scope>NUCLEOTIDE SEQUENCE [LARGE SCALE GENOMIC DNA]</scope>
    <source>
        <strain evidence="2 3">SF5</strain>
    </source>
</reference>
<dbReference type="AlphaFoldDB" id="A0A976IBX0"/>
<dbReference type="EMBL" id="SHOA02000203">
    <property type="protein sequence ID" value="TDH66418.1"/>
    <property type="molecule type" value="Genomic_DNA"/>
</dbReference>
<gene>
    <name evidence="2" type="ORF">CCR75_002651</name>
</gene>
<dbReference type="SUPFAM" id="SSF55961">
    <property type="entry name" value="Bet v1-like"/>
    <property type="match status" value="1"/>
</dbReference>
<dbReference type="InterPro" id="IPR011011">
    <property type="entry name" value="Znf_FYVE_PHD"/>
</dbReference>
<dbReference type="Proteomes" id="UP000294530">
    <property type="component" value="Unassembled WGS sequence"/>
</dbReference>
<accession>A0A976IBX0</accession>
<protein>
    <recommendedName>
        <fullName evidence="4">FYVE-type domain-containing protein</fullName>
    </recommendedName>
</protein>
<dbReference type="OrthoDB" id="59153at2759"/>
<organism evidence="2 3">
    <name type="scientific">Bremia lactucae</name>
    <name type="common">Lettuce downy mildew</name>
    <dbReference type="NCBI Taxonomy" id="4779"/>
    <lineage>
        <taxon>Eukaryota</taxon>
        <taxon>Sar</taxon>
        <taxon>Stramenopiles</taxon>
        <taxon>Oomycota</taxon>
        <taxon>Peronosporomycetes</taxon>
        <taxon>Peronosporales</taxon>
        <taxon>Peronosporaceae</taxon>
        <taxon>Bremia</taxon>
    </lineage>
</organism>
<evidence type="ECO:0008006" key="4">
    <source>
        <dbReference type="Google" id="ProtNLM"/>
    </source>
</evidence>
<dbReference type="PANTHER" id="PTHR13510">
    <property type="entry name" value="FYVE-FINGER-CONTAINING RAB5 EFFECTOR PROTEIN RABENOSYN-5-RELATED"/>
    <property type="match status" value="1"/>
</dbReference>
<dbReference type="PANTHER" id="PTHR13510:SF44">
    <property type="entry name" value="RABENOSYN-5"/>
    <property type="match status" value="1"/>
</dbReference>
<comment type="caution">
    <text evidence="2">The sequence shown here is derived from an EMBL/GenBank/DDBJ whole genome shotgun (WGS) entry which is preliminary data.</text>
</comment>
<sequence length="442" mass="50091">MAQQYTYSRSPDHPYALEMLPLPTEEQVHLLNDAKGAYESLFPAIKAAVRLGSDGEVFNITHRNESKNKSLAMWTRSILNGTLEEVAALYLDQSDHVTILLDSTRSHRLYELQAPSIDKPLHSAAMRWSLWRPPSKLLDSRDICFLEYMESSIDSETGRRVWARGIRSINHLCCPASQHPDGPIRTHVRVSGMIFRETDRPNVLERLTFLHMDSKNVPSWALHQVFAAHKKAADNLNHVLKIMRQQTPRQAIASSGSDSSESQRPRDCKACGDHISKWTIAKHCRFCHTILCRKCAAICYYCSDTSGKNHRMCLTCASDTKLANRTGNSYNALHSKHRKKSTTHAQSASIFAERNVSEGRKTSECKRFNTSTGTNDTNSSWATRLQFVKQDLRQRAASHQNLRVPAQSLEHQPTRAEPIDLSYLNELVTPRARTTTRAVDKE</sequence>
<proteinExistence type="predicted"/>
<dbReference type="KEGG" id="blac:94346419"/>
<dbReference type="GeneID" id="94346419"/>
<dbReference type="InterPro" id="IPR052727">
    <property type="entry name" value="Rab4/Rab5_effector"/>
</dbReference>
<dbReference type="Gene3D" id="3.30.530.20">
    <property type="match status" value="1"/>
</dbReference>
<evidence type="ECO:0000313" key="3">
    <source>
        <dbReference type="Proteomes" id="UP000294530"/>
    </source>
</evidence>
<dbReference type="CDD" id="cd00065">
    <property type="entry name" value="FYVE_like_SF"/>
    <property type="match status" value="1"/>
</dbReference>
<evidence type="ECO:0000313" key="2">
    <source>
        <dbReference type="EMBL" id="TDH66418.1"/>
    </source>
</evidence>